<evidence type="ECO:0000259" key="1">
    <source>
        <dbReference type="PROSITE" id="PS50943"/>
    </source>
</evidence>
<name>A0ABX9BKF9_9BACL</name>
<dbReference type="SMART" id="SM00530">
    <property type="entry name" value="HTH_XRE"/>
    <property type="match status" value="1"/>
</dbReference>
<accession>A0ABX9BKF9</accession>
<dbReference type="Pfam" id="PF13560">
    <property type="entry name" value="HTH_31"/>
    <property type="match status" value="1"/>
</dbReference>
<dbReference type="Proteomes" id="UP000248827">
    <property type="component" value="Unassembled WGS sequence"/>
</dbReference>
<dbReference type="Gene3D" id="1.10.260.40">
    <property type="entry name" value="lambda repressor-like DNA-binding domains"/>
    <property type="match status" value="1"/>
</dbReference>
<dbReference type="EMBL" id="QLLI01000006">
    <property type="protein sequence ID" value="RAI96870.1"/>
    <property type="molecule type" value="Genomic_DNA"/>
</dbReference>
<protein>
    <submittedName>
        <fullName evidence="2">Helix-turn-helix protein</fullName>
    </submittedName>
</protein>
<proteinExistence type="predicted"/>
<dbReference type="SUPFAM" id="SSF47413">
    <property type="entry name" value="lambda repressor-like DNA-binding domains"/>
    <property type="match status" value="1"/>
</dbReference>
<organism evidence="2 3">
    <name type="scientific">Paenibacillus pabuli</name>
    <dbReference type="NCBI Taxonomy" id="1472"/>
    <lineage>
        <taxon>Bacteria</taxon>
        <taxon>Bacillati</taxon>
        <taxon>Bacillota</taxon>
        <taxon>Bacilli</taxon>
        <taxon>Bacillales</taxon>
        <taxon>Paenibacillaceae</taxon>
        <taxon>Paenibacillus</taxon>
    </lineage>
</organism>
<dbReference type="InterPro" id="IPR001387">
    <property type="entry name" value="Cro/C1-type_HTH"/>
</dbReference>
<dbReference type="PROSITE" id="PS50943">
    <property type="entry name" value="HTH_CROC1"/>
    <property type="match status" value="1"/>
</dbReference>
<evidence type="ECO:0000313" key="2">
    <source>
        <dbReference type="EMBL" id="RAI96870.1"/>
    </source>
</evidence>
<reference evidence="2 3" key="1">
    <citation type="submission" date="2018-06" db="EMBL/GenBank/DDBJ databases">
        <title>Freshwater and sediment microbial communities from various areas in North America, analyzing microbe dynamics in response to fracking.</title>
        <authorList>
            <person name="Lamendella R."/>
        </authorList>
    </citation>
    <scope>NUCLEOTIDE SEQUENCE [LARGE SCALE GENOMIC DNA]</scope>
    <source>
        <strain evidence="2 3">NG-13</strain>
    </source>
</reference>
<sequence>MDAQSVRAIRISRNMRQTDFAEALSVSRSCIAAVEGGHRPVSYNLRIRIAQVFGTGDDVITAIQRAKDSDKLAL</sequence>
<evidence type="ECO:0000313" key="3">
    <source>
        <dbReference type="Proteomes" id="UP000248827"/>
    </source>
</evidence>
<dbReference type="InterPro" id="IPR010982">
    <property type="entry name" value="Lambda_DNA-bd_dom_sf"/>
</dbReference>
<keyword evidence="3" id="KW-1185">Reference proteome</keyword>
<gene>
    <name evidence="2" type="ORF">DET54_106228</name>
</gene>
<dbReference type="RefSeq" id="WP_111620042.1">
    <property type="nucleotide sequence ID" value="NZ_QLLI01000006.1"/>
</dbReference>
<dbReference type="CDD" id="cd00093">
    <property type="entry name" value="HTH_XRE"/>
    <property type="match status" value="1"/>
</dbReference>
<feature type="domain" description="HTH cro/C1-type" evidence="1">
    <location>
        <begin position="6"/>
        <end position="59"/>
    </location>
</feature>
<comment type="caution">
    <text evidence="2">The sequence shown here is derived from an EMBL/GenBank/DDBJ whole genome shotgun (WGS) entry which is preliminary data.</text>
</comment>